<gene>
    <name evidence="2" type="ORF">ACFVZC_17770</name>
</gene>
<protein>
    <submittedName>
        <fullName evidence="2">DUF3592 domain-containing protein</fullName>
    </submittedName>
</protein>
<keyword evidence="1" id="KW-1133">Transmembrane helix</keyword>
<feature type="transmembrane region" description="Helical" evidence="1">
    <location>
        <begin position="108"/>
        <end position="129"/>
    </location>
</feature>
<dbReference type="EMBL" id="JBHVZQ010000014">
    <property type="protein sequence ID" value="MFF1275239.1"/>
    <property type="molecule type" value="Genomic_DNA"/>
</dbReference>
<accession>A0ABW6Q7R2</accession>
<dbReference type="Proteomes" id="UP001601627">
    <property type="component" value="Unassembled WGS sequence"/>
</dbReference>
<evidence type="ECO:0000313" key="3">
    <source>
        <dbReference type="Proteomes" id="UP001601627"/>
    </source>
</evidence>
<evidence type="ECO:0000256" key="1">
    <source>
        <dbReference type="SAM" id="Phobius"/>
    </source>
</evidence>
<name>A0ABW6Q7R2_9ACTN</name>
<keyword evidence="3" id="KW-1185">Reference proteome</keyword>
<organism evidence="2 3">
    <name type="scientific">Streptomyces marokkonensis</name>
    <dbReference type="NCBI Taxonomy" id="324855"/>
    <lineage>
        <taxon>Bacteria</taxon>
        <taxon>Bacillati</taxon>
        <taxon>Actinomycetota</taxon>
        <taxon>Actinomycetes</taxon>
        <taxon>Kitasatosporales</taxon>
        <taxon>Streptomycetaceae</taxon>
        <taxon>Streptomyces</taxon>
    </lineage>
</organism>
<sequence length="148" mass="15871">MIWGVFGGSLLCLGLALFFWLPSQSLVHDLRADGVTVVATVTGVDNKPRYVRVRLLQGARSGTETELWDYAGMLPDAHSGDSMMVTYDPKDPSRALLHSWVVDPPTNLPAFGASALAALFLAGALIGAVRRRRLLRAGVTRSSPPAQA</sequence>
<evidence type="ECO:0000313" key="2">
    <source>
        <dbReference type="EMBL" id="MFF1275239.1"/>
    </source>
</evidence>
<proteinExistence type="predicted"/>
<reference evidence="2 3" key="1">
    <citation type="submission" date="2024-09" db="EMBL/GenBank/DDBJ databases">
        <title>The Natural Products Discovery Center: Release of the First 8490 Sequenced Strains for Exploring Actinobacteria Biosynthetic Diversity.</title>
        <authorList>
            <person name="Kalkreuter E."/>
            <person name="Kautsar S.A."/>
            <person name="Yang D."/>
            <person name="Bader C.D."/>
            <person name="Teijaro C.N."/>
            <person name="Fluegel L."/>
            <person name="Davis C.M."/>
            <person name="Simpson J.R."/>
            <person name="Lauterbach L."/>
            <person name="Steele A.D."/>
            <person name="Gui C."/>
            <person name="Meng S."/>
            <person name="Li G."/>
            <person name="Viehrig K."/>
            <person name="Ye F."/>
            <person name="Su P."/>
            <person name="Kiefer A.F."/>
            <person name="Nichols A."/>
            <person name="Cepeda A.J."/>
            <person name="Yan W."/>
            <person name="Fan B."/>
            <person name="Jiang Y."/>
            <person name="Adhikari A."/>
            <person name="Zheng C.-J."/>
            <person name="Schuster L."/>
            <person name="Cowan T.M."/>
            <person name="Smanski M.J."/>
            <person name="Chevrette M.G."/>
            <person name="De Carvalho L.P.S."/>
            <person name="Shen B."/>
        </authorList>
    </citation>
    <scope>NUCLEOTIDE SEQUENCE [LARGE SCALE GENOMIC DNA]</scope>
    <source>
        <strain evidence="2 3">NPDC058328</strain>
    </source>
</reference>
<keyword evidence="1" id="KW-0812">Transmembrane</keyword>
<keyword evidence="1" id="KW-0472">Membrane</keyword>
<dbReference type="RefSeq" id="WP_388235674.1">
    <property type="nucleotide sequence ID" value="NZ_JBHVZQ010000014.1"/>
</dbReference>
<comment type="caution">
    <text evidence="2">The sequence shown here is derived from an EMBL/GenBank/DDBJ whole genome shotgun (WGS) entry which is preliminary data.</text>
</comment>